<dbReference type="AlphaFoldDB" id="A0A834ICM4"/>
<dbReference type="PROSITE" id="PS51257">
    <property type="entry name" value="PROKAR_LIPOPROTEIN"/>
    <property type="match status" value="1"/>
</dbReference>
<organism evidence="1 2">
    <name type="scientific">Rhynchophorus ferrugineus</name>
    <name type="common">Red palm weevil</name>
    <name type="synonym">Curculio ferrugineus</name>
    <dbReference type="NCBI Taxonomy" id="354439"/>
    <lineage>
        <taxon>Eukaryota</taxon>
        <taxon>Metazoa</taxon>
        <taxon>Ecdysozoa</taxon>
        <taxon>Arthropoda</taxon>
        <taxon>Hexapoda</taxon>
        <taxon>Insecta</taxon>
        <taxon>Pterygota</taxon>
        <taxon>Neoptera</taxon>
        <taxon>Endopterygota</taxon>
        <taxon>Coleoptera</taxon>
        <taxon>Polyphaga</taxon>
        <taxon>Cucujiformia</taxon>
        <taxon>Curculionidae</taxon>
        <taxon>Dryophthorinae</taxon>
        <taxon>Rhynchophorus</taxon>
    </lineage>
</organism>
<dbReference type="EMBL" id="JAACXV010013969">
    <property type="protein sequence ID" value="KAF7271392.1"/>
    <property type="molecule type" value="Genomic_DNA"/>
</dbReference>
<comment type="caution">
    <text evidence="1">The sequence shown here is derived from an EMBL/GenBank/DDBJ whole genome shotgun (WGS) entry which is preliminary data.</text>
</comment>
<name>A0A834ICM4_RHYFE</name>
<protein>
    <submittedName>
        <fullName evidence="1">Uncharacterized protein</fullName>
    </submittedName>
</protein>
<sequence length="110" mass="12238">MHEPLPRLSPSSSSYSFHSFCACSPLVERYRVSFPPVKTKNPPPNLANSPHRDPIPTCRCFIFFFRGRQRNGVDGNSDCCVLIRGSCRRIGGSSGRQGRFCISGLHLTLP</sequence>
<dbReference type="Proteomes" id="UP000625711">
    <property type="component" value="Unassembled WGS sequence"/>
</dbReference>
<keyword evidence="2" id="KW-1185">Reference proteome</keyword>
<reference evidence="1" key="1">
    <citation type="submission" date="2020-08" db="EMBL/GenBank/DDBJ databases">
        <title>Genome sequencing and assembly of the red palm weevil Rhynchophorus ferrugineus.</title>
        <authorList>
            <person name="Dias G.B."/>
            <person name="Bergman C.M."/>
            <person name="Manee M."/>
        </authorList>
    </citation>
    <scope>NUCLEOTIDE SEQUENCE</scope>
    <source>
        <strain evidence="1">AA-2017</strain>
        <tissue evidence="1">Whole larva</tissue>
    </source>
</reference>
<evidence type="ECO:0000313" key="2">
    <source>
        <dbReference type="Proteomes" id="UP000625711"/>
    </source>
</evidence>
<accession>A0A834ICM4</accession>
<proteinExistence type="predicted"/>
<gene>
    <name evidence="1" type="ORF">GWI33_015747</name>
</gene>
<evidence type="ECO:0000313" key="1">
    <source>
        <dbReference type="EMBL" id="KAF7271392.1"/>
    </source>
</evidence>